<comment type="caution">
    <text evidence="2">The sequence shown here is derived from an EMBL/GenBank/DDBJ whole genome shotgun (WGS) entry which is preliminary data.</text>
</comment>
<dbReference type="AlphaFoldDB" id="X6MQJ9"/>
<keyword evidence="1" id="KW-0472">Membrane</keyword>
<keyword evidence="1" id="KW-1133">Transmembrane helix</keyword>
<gene>
    <name evidence="2" type="ORF">RFI_21464</name>
</gene>
<feature type="transmembrane region" description="Helical" evidence="1">
    <location>
        <begin position="6"/>
        <end position="26"/>
    </location>
</feature>
<reference evidence="2 3" key="1">
    <citation type="journal article" date="2013" name="Curr. Biol.">
        <title>The Genome of the Foraminiferan Reticulomyxa filosa.</title>
        <authorList>
            <person name="Glockner G."/>
            <person name="Hulsmann N."/>
            <person name="Schleicher M."/>
            <person name="Noegel A.A."/>
            <person name="Eichinger L."/>
            <person name="Gallinger C."/>
            <person name="Pawlowski J."/>
            <person name="Sierra R."/>
            <person name="Euteneuer U."/>
            <person name="Pillet L."/>
            <person name="Moustafa A."/>
            <person name="Platzer M."/>
            <person name="Groth M."/>
            <person name="Szafranski K."/>
            <person name="Schliwa M."/>
        </authorList>
    </citation>
    <scope>NUCLEOTIDE SEQUENCE [LARGE SCALE GENOMIC DNA]</scope>
</reference>
<dbReference type="Proteomes" id="UP000023152">
    <property type="component" value="Unassembled WGS sequence"/>
</dbReference>
<dbReference type="EMBL" id="ASPP01018710">
    <property type="protein sequence ID" value="ETO15901.1"/>
    <property type="molecule type" value="Genomic_DNA"/>
</dbReference>
<evidence type="ECO:0000313" key="2">
    <source>
        <dbReference type="EMBL" id="ETO15901.1"/>
    </source>
</evidence>
<name>X6MQJ9_RETFI</name>
<keyword evidence="1" id="KW-0812">Transmembrane</keyword>
<evidence type="ECO:0000313" key="3">
    <source>
        <dbReference type="Proteomes" id="UP000023152"/>
    </source>
</evidence>
<evidence type="ECO:0000256" key="1">
    <source>
        <dbReference type="SAM" id="Phobius"/>
    </source>
</evidence>
<accession>X6MQJ9</accession>
<sequence length="198" mass="23631">MSWTKWHTVVIAWFGLTYLFLLPLCYRELKRYWNLKHEYYVQGRKPHLTMALFISLLFNSTGILRTAQNILASAYTYICICNLNFVLVPKTVTLMLRLWLNIFAEWHTTNLLIPELLNMIVMLLLETLRLWHIMFDNQYQRDEIERQWLMRPNQKGSFFAEYKRTLGNTFYTSRLTVGLFLFVGIVCVLSSSIKKTKQ</sequence>
<protein>
    <submittedName>
        <fullName evidence="2">Uncharacterized protein</fullName>
    </submittedName>
</protein>
<feature type="transmembrane region" description="Helical" evidence="1">
    <location>
        <begin position="74"/>
        <end position="100"/>
    </location>
</feature>
<feature type="transmembrane region" description="Helical" evidence="1">
    <location>
        <begin position="175"/>
        <end position="193"/>
    </location>
</feature>
<organism evidence="2 3">
    <name type="scientific">Reticulomyxa filosa</name>
    <dbReference type="NCBI Taxonomy" id="46433"/>
    <lineage>
        <taxon>Eukaryota</taxon>
        <taxon>Sar</taxon>
        <taxon>Rhizaria</taxon>
        <taxon>Retaria</taxon>
        <taxon>Foraminifera</taxon>
        <taxon>Monothalamids</taxon>
        <taxon>Reticulomyxidae</taxon>
        <taxon>Reticulomyxa</taxon>
    </lineage>
</organism>
<keyword evidence="3" id="KW-1185">Reference proteome</keyword>
<feature type="transmembrane region" description="Helical" evidence="1">
    <location>
        <begin position="112"/>
        <end position="131"/>
    </location>
</feature>
<proteinExistence type="predicted"/>